<evidence type="ECO:0000313" key="5">
    <source>
        <dbReference type="EMBL" id="KAF9453480.1"/>
    </source>
</evidence>
<organism evidence="5 6">
    <name type="scientific">Macrolepiota fuliginosa MF-IS2</name>
    <dbReference type="NCBI Taxonomy" id="1400762"/>
    <lineage>
        <taxon>Eukaryota</taxon>
        <taxon>Fungi</taxon>
        <taxon>Dikarya</taxon>
        <taxon>Basidiomycota</taxon>
        <taxon>Agaricomycotina</taxon>
        <taxon>Agaricomycetes</taxon>
        <taxon>Agaricomycetidae</taxon>
        <taxon>Agaricales</taxon>
        <taxon>Agaricineae</taxon>
        <taxon>Agaricaceae</taxon>
        <taxon>Macrolepiota</taxon>
    </lineage>
</organism>
<feature type="compositionally biased region" description="Polar residues" evidence="3">
    <location>
        <begin position="166"/>
        <end position="182"/>
    </location>
</feature>
<evidence type="ECO:0000313" key="6">
    <source>
        <dbReference type="Proteomes" id="UP000807342"/>
    </source>
</evidence>
<dbReference type="InterPro" id="IPR001452">
    <property type="entry name" value="SH3_domain"/>
</dbReference>
<dbReference type="GO" id="GO:0043328">
    <property type="term" value="P:protein transport to vacuole involved in ubiquitin-dependent protein catabolic process via the multivesicular body sorting pathway"/>
    <property type="evidence" value="ECO:0007669"/>
    <property type="project" value="TreeGrafter"/>
</dbReference>
<evidence type="ECO:0000256" key="1">
    <source>
        <dbReference type="ARBA" id="ARBA00022443"/>
    </source>
</evidence>
<dbReference type="SMART" id="SM00326">
    <property type="entry name" value="SH3"/>
    <property type="match status" value="1"/>
</dbReference>
<dbReference type="PANTHER" id="PTHR45929">
    <property type="entry name" value="JAK PATHWAY SIGNAL TRANSDUCTION ADAPTOR MOLECULE"/>
    <property type="match status" value="1"/>
</dbReference>
<dbReference type="InterPro" id="IPR050670">
    <property type="entry name" value="STAM"/>
</dbReference>
<dbReference type="EMBL" id="MU151061">
    <property type="protein sequence ID" value="KAF9453480.1"/>
    <property type="molecule type" value="Genomic_DNA"/>
</dbReference>
<evidence type="ECO:0000259" key="4">
    <source>
        <dbReference type="PROSITE" id="PS50002"/>
    </source>
</evidence>
<feature type="region of interest" description="Disordered" evidence="3">
    <location>
        <begin position="57"/>
        <end position="81"/>
    </location>
</feature>
<feature type="region of interest" description="Disordered" evidence="3">
    <location>
        <begin position="149"/>
        <end position="261"/>
    </location>
</feature>
<dbReference type="PRINTS" id="PR00452">
    <property type="entry name" value="SH3DOMAIN"/>
</dbReference>
<name>A0A9P5XMH6_9AGAR</name>
<protein>
    <submittedName>
        <fullName evidence="5">SH3-domain-containing protein</fullName>
    </submittedName>
</protein>
<gene>
    <name evidence="5" type="ORF">P691DRAFT_44611</name>
</gene>
<feature type="compositionally biased region" description="Pro residues" evidence="3">
    <location>
        <begin position="191"/>
        <end position="221"/>
    </location>
</feature>
<reference evidence="5" key="1">
    <citation type="submission" date="2020-11" db="EMBL/GenBank/DDBJ databases">
        <authorList>
            <consortium name="DOE Joint Genome Institute"/>
            <person name="Ahrendt S."/>
            <person name="Riley R."/>
            <person name="Andreopoulos W."/>
            <person name="Labutti K."/>
            <person name="Pangilinan J."/>
            <person name="Ruiz-Duenas F.J."/>
            <person name="Barrasa J.M."/>
            <person name="Sanchez-Garcia M."/>
            <person name="Camarero S."/>
            <person name="Miyauchi S."/>
            <person name="Serrano A."/>
            <person name="Linde D."/>
            <person name="Babiker R."/>
            <person name="Drula E."/>
            <person name="Ayuso-Fernandez I."/>
            <person name="Pacheco R."/>
            <person name="Padilla G."/>
            <person name="Ferreira P."/>
            <person name="Barriuso J."/>
            <person name="Kellner H."/>
            <person name="Castanera R."/>
            <person name="Alfaro M."/>
            <person name="Ramirez L."/>
            <person name="Pisabarro A.G."/>
            <person name="Kuo A."/>
            <person name="Tritt A."/>
            <person name="Lipzen A."/>
            <person name="He G."/>
            <person name="Yan M."/>
            <person name="Ng V."/>
            <person name="Cullen D."/>
            <person name="Martin F."/>
            <person name="Rosso M.-N."/>
            <person name="Henrissat B."/>
            <person name="Hibbett D."/>
            <person name="Martinez A.T."/>
            <person name="Grigoriev I.V."/>
        </authorList>
    </citation>
    <scope>NUCLEOTIDE SEQUENCE</scope>
    <source>
        <strain evidence="5">MF-IS2</strain>
    </source>
</reference>
<dbReference type="AlphaFoldDB" id="A0A9P5XMH6"/>
<dbReference type="Proteomes" id="UP000807342">
    <property type="component" value="Unassembled WGS sequence"/>
</dbReference>
<comment type="caution">
    <text evidence="5">The sequence shown here is derived from an EMBL/GenBank/DDBJ whole genome shotgun (WGS) entry which is preliminary data.</text>
</comment>
<feature type="domain" description="SH3" evidence="4">
    <location>
        <begin position="86"/>
        <end position="147"/>
    </location>
</feature>
<proteinExistence type="predicted"/>
<sequence length="261" mass="28280">MNPDTLLAHIASQTRGGLEFLVSQNQLTESDCQLLLQKLRSIEDVSQITTRTQSVSISHSAVSSPTDSTPPRAEIPNLISPPGPTTSLFRVRAIWGYNEHNQNQEDLSFYPNDIIDVLNEINKDWWEGRSNGRVGVFPSNYVERIASPNFPTSPTNAPPAFAGEKSTPTTLSDYHSLYSSPSPGHYAPQPMAYPNPPTTYPNPPTTYPNPPAPMANPPPPQATVVANEEQQPNQPKKKLFQGKLGNTLAHSAVGGVGFGAG</sequence>
<dbReference type="CDD" id="cd00174">
    <property type="entry name" value="SH3"/>
    <property type="match status" value="1"/>
</dbReference>
<dbReference type="FunFam" id="2.30.30.40:FF:000072">
    <property type="entry name" value="Unconventional Myosin IB"/>
    <property type="match status" value="1"/>
</dbReference>
<dbReference type="OrthoDB" id="5983572at2759"/>
<evidence type="ECO:0000256" key="3">
    <source>
        <dbReference type="SAM" id="MobiDB-lite"/>
    </source>
</evidence>
<keyword evidence="6" id="KW-1185">Reference proteome</keyword>
<dbReference type="GO" id="GO:0033565">
    <property type="term" value="C:ESCRT-0 complex"/>
    <property type="evidence" value="ECO:0007669"/>
    <property type="project" value="TreeGrafter"/>
</dbReference>
<evidence type="ECO:0000256" key="2">
    <source>
        <dbReference type="PROSITE-ProRule" id="PRU00192"/>
    </source>
</evidence>
<dbReference type="InterPro" id="IPR036028">
    <property type="entry name" value="SH3-like_dom_sf"/>
</dbReference>
<dbReference type="Pfam" id="PF00018">
    <property type="entry name" value="SH3_1"/>
    <property type="match status" value="1"/>
</dbReference>
<dbReference type="PANTHER" id="PTHR45929:SF3">
    <property type="entry name" value="JAK PATHWAY SIGNAL TRANSDUCTION ADAPTOR MOLECULE"/>
    <property type="match status" value="1"/>
</dbReference>
<dbReference type="SUPFAM" id="SSF50044">
    <property type="entry name" value="SH3-domain"/>
    <property type="match status" value="1"/>
</dbReference>
<keyword evidence="1 2" id="KW-0728">SH3 domain</keyword>
<dbReference type="Gene3D" id="2.30.30.40">
    <property type="entry name" value="SH3 Domains"/>
    <property type="match status" value="1"/>
</dbReference>
<dbReference type="PROSITE" id="PS50002">
    <property type="entry name" value="SH3"/>
    <property type="match status" value="1"/>
</dbReference>
<accession>A0A9P5XMH6</accession>